<sequence>MRVRVKIDVRQPLKKDTKVKNKEGGWSTINFKYEKLGVFCFVCGIMGHAENKCEIRYAMEQDDGRREWSAEIRAELRRQGGRLTSRWLREERGGRDIPAGGDTEAHPNIPAGNSSRGPQGLTWQQ</sequence>
<dbReference type="PANTHER" id="PTHR31286:SF153">
    <property type="entry name" value="DUF4283 DOMAIN PROTEIN"/>
    <property type="match status" value="1"/>
</dbReference>
<reference evidence="3 4" key="1">
    <citation type="journal article" date="2018" name="Front. Plant Sci.">
        <title>Red Clover (Trifolium pratense) and Zigzag Clover (T. medium) - A Picture of Genomic Similarities and Differences.</title>
        <authorList>
            <person name="Dluhosova J."/>
            <person name="Istvanek J."/>
            <person name="Nedelnik J."/>
            <person name="Repkova J."/>
        </authorList>
    </citation>
    <scope>NUCLEOTIDE SEQUENCE [LARGE SCALE GENOMIC DNA]</scope>
    <source>
        <strain evidence="4">cv. 10/8</strain>
        <tissue evidence="3">Leaf</tissue>
    </source>
</reference>
<organism evidence="3 4">
    <name type="scientific">Trifolium medium</name>
    <dbReference type="NCBI Taxonomy" id="97028"/>
    <lineage>
        <taxon>Eukaryota</taxon>
        <taxon>Viridiplantae</taxon>
        <taxon>Streptophyta</taxon>
        <taxon>Embryophyta</taxon>
        <taxon>Tracheophyta</taxon>
        <taxon>Spermatophyta</taxon>
        <taxon>Magnoliopsida</taxon>
        <taxon>eudicotyledons</taxon>
        <taxon>Gunneridae</taxon>
        <taxon>Pentapetalae</taxon>
        <taxon>rosids</taxon>
        <taxon>fabids</taxon>
        <taxon>Fabales</taxon>
        <taxon>Fabaceae</taxon>
        <taxon>Papilionoideae</taxon>
        <taxon>50 kb inversion clade</taxon>
        <taxon>NPAAA clade</taxon>
        <taxon>Hologalegina</taxon>
        <taxon>IRL clade</taxon>
        <taxon>Trifolieae</taxon>
        <taxon>Trifolium</taxon>
    </lineage>
</organism>
<dbReference type="EMBL" id="LXQA010052426">
    <property type="protein sequence ID" value="MCI03517.1"/>
    <property type="molecule type" value="Genomic_DNA"/>
</dbReference>
<comment type="caution">
    <text evidence="3">The sequence shown here is derived from an EMBL/GenBank/DDBJ whole genome shotgun (WGS) entry which is preliminary data.</text>
</comment>
<protein>
    <recommendedName>
        <fullName evidence="2">Zinc knuckle CX2CX4HX4C domain-containing protein</fullName>
    </recommendedName>
</protein>
<name>A0A392NUL4_9FABA</name>
<dbReference type="Proteomes" id="UP000265520">
    <property type="component" value="Unassembled WGS sequence"/>
</dbReference>
<dbReference type="InterPro" id="IPR040256">
    <property type="entry name" value="At4g02000-like"/>
</dbReference>
<accession>A0A392NUL4</accession>
<feature type="domain" description="Zinc knuckle CX2CX4HX4C" evidence="2">
    <location>
        <begin position="7"/>
        <end position="54"/>
    </location>
</feature>
<evidence type="ECO:0000259" key="2">
    <source>
        <dbReference type="Pfam" id="PF14392"/>
    </source>
</evidence>
<proteinExistence type="predicted"/>
<feature type="region of interest" description="Disordered" evidence="1">
    <location>
        <begin position="87"/>
        <end position="125"/>
    </location>
</feature>
<evidence type="ECO:0000313" key="4">
    <source>
        <dbReference type="Proteomes" id="UP000265520"/>
    </source>
</evidence>
<dbReference type="AlphaFoldDB" id="A0A392NUL4"/>
<dbReference type="Pfam" id="PF14392">
    <property type="entry name" value="zf-CCHC_4"/>
    <property type="match status" value="1"/>
</dbReference>
<feature type="compositionally biased region" description="Polar residues" evidence="1">
    <location>
        <begin position="111"/>
        <end position="125"/>
    </location>
</feature>
<keyword evidence="4" id="KW-1185">Reference proteome</keyword>
<dbReference type="InterPro" id="IPR025836">
    <property type="entry name" value="Zn_knuckle_CX2CX4HX4C"/>
</dbReference>
<evidence type="ECO:0000313" key="3">
    <source>
        <dbReference type="EMBL" id="MCI03517.1"/>
    </source>
</evidence>
<dbReference type="PANTHER" id="PTHR31286">
    <property type="entry name" value="GLYCINE-RICH CELL WALL STRUCTURAL PROTEIN 1.8-LIKE"/>
    <property type="match status" value="1"/>
</dbReference>
<evidence type="ECO:0000256" key="1">
    <source>
        <dbReference type="SAM" id="MobiDB-lite"/>
    </source>
</evidence>
<feature type="non-terminal residue" evidence="3">
    <location>
        <position position="125"/>
    </location>
</feature>